<protein>
    <submittedName>
        <fullName evidence="1">Uncharacterized protein</fullName>
    </submittedName>
</protein>
<dbReference type="GeneID" id="66080220"/>
<accession>A0A9P7RTL4</accession>
<dbReference type="PANTHER" id="PTHR42815">
    <property type="entry name" value="FAD-BINDING, PUTATIVE (AFU_ORTHOLOGUE AFUA_6G07600)-RELATED"/>
    <property type="match status" value="1"/>
</dbReference>
<sequence>MNGWHPGELDIRQKLAYDLDPTTHHYYTYIRGDLDPDHARFHTGRLPFLPVTTLDGGGRPWGSILAAEDGKPGDYGQGYIAHPRYTVLTINTKVWVGDPLIENKKAFSFDPSTGTAKENGEDMLIAGIGIEFTTRRRNKFAGKVTKFNVTDDNVDMEIHVNESIGNCPKYINVRSLDPHPNTSPRIKHRVLNLPPKERLPEDVISFIQDADTVFLGTTYTARDADKMMYPSHVGMNQRGGRPGFVRVKPSDGRTVVVPDFSGM</sequence>
<dbReference type="Proteomes" id="UP001049176">
    <property type="component" value="Chromosome 7"/>
</dbReference>
<evidence type="ECO:0000313" key="1">
    <source>
        <dbReference type="EMBL" id="KAG7089460.1"/>
    </source>
</evidence>
<comment type="caution">
    <text evidence="1">The sequence shown here is derived from an EMBL/GenBank/DDBJ whole genome shotgun (WGS) entry which is preliminary data.</text>
</comment>
<gene>
    <name evidence="1" type="ORF">E1B28_011145</name>
</gene>
<organism evidence="1 2">
    <name type="scientific">Marasmius oreades</name>
    <name type="common">fairy-ring Marasmius</name>
    <dbReference type="NCBI Taxonomy" id="181124"/>
    <lineage>
        <taxon>Eukaryota</taxon>
        <taxon>Fungi</taxon>
        <taxon>Dikarya</taxon>
        <taxon>Basidiomycota</taxon>
        <taxon>Agaricomycotina</taxon>
        <taxon>Agaricomycetes</taxon>
        <taxon>Agaricomycetidae</taxon>
        <taxon>Agaricales</taxon>
        <taxon>Marasmiineae</taxon>
        <taxon>Marasmiaceae</taxon>
        <taxon>Marasmius</taxon>
    </lineage>
</organism>
<dbReference type="KEGG" id="more:E1B28_011145"/>
<name>A0A9P7RTL4_9AGAR</name>
<dbReference type="OrthoDB" id="436496at2759"/>
<reference evidence="1" key="1">
    <citation type="journal article" date="2021" name="Genome Biol. Evol.">
        <title>The assembled and annotated genome of the fairy-ring fungus Marasmius oreades.</title>
        <authorList>
            <person name="Hiltunen M."/>
            <person name="Ament-Velasquez S.L."/>
            <person name="Johannesson H."/>
        </authorList>
    </citation>
    <scope>NUCLEOTIDE SEQUENCE</scope>
    <source>
        <strain evidence="1">03SP1</strain>
    </source>
</reference>
<dbReference type="PANTHER" id="PTHR42815:SF2">
    <property type="entry name" value="FAD-BINDING, PUTATIVE (AFU_ORTHOLOGUE AFUA_6G07600)-RELATED"/>
    <property type="match status" value="1"/>
</dbReference>
<evidence type="ECO:0000313" key="2">
    <source>
        <dbReference type="Proteomes" id="UP001049176"/>
    </source>
</evidence>
<proteinExistence type="predicted"/>
<keyword evidence="2" id="KW-1185">Reference proteome</keyword>
<dbReference type="EMBL" id="CM032187">
    <property type="protein sequence ID" value="KAG7089460.1"/>
    <property type="molecule type" value="Genomic_DNA"/>
</dbReference>
<dbReference type="RefSeq" id="XP_043005930.1">
    <property type="nucleotide sequence ID" value="XM_043156145.1"/>
</dbReference>
<dbReference type="AlphaFoldDB" id="A0A9P7RTL4"/>